<evidence type="ECO:0000313" key="15">
    <source>
        <dbReference type="EMBL" id="GGY79766.1"/>
    </source>
</evidence>
<feature type="transmembrane region" description="Helical" evidence="13">
    <location>
        <begin position="12"/>
        <end position="33"/>
    </location>
</feature>
<dbReference type="Pfam" id="PF01292">
    <property type="entry name" value="Ni_hydr_CYTB"/>
    <property type="match status" value="1"/>
</dbReference>
<dbReference type="EMBL" id="BMYZ01000002">
    <property type="protein sequence ID" value="GGY79766.1"/>
    <property type="molecule type" value="Genomic_DNA"/>
</dbReference>
<evidence type="ECO:0000256" key="11">
    <source>
        <dbReference type="ARBA" id="ARBA00023136"/>
    </source>
</evidence>
<evidence type="ECO:0000256" key="1">
    <source>
        <dbReference type="ARBA" id="ARBA00001970"/>
    </source>
</evidence>
<accession>A0ABQ3B8A7</accession>
<comment type="cofactor">
    <cofactor evidence="1">
        <name>heme b</name>
        <dbReference type="ChEBI" id="CHEBI:60344"/>
    </cofactor>
</comment>
<evidence type="ECO:0000256" key="7">
    <source>
        <dbReference type="ARBA" id="ARBA00022723"/>
    </source>
</evidence>
<protein>
    <submittedName>
        <fullName evidence="15">Cytochrome b</fullName>
    </submittedName>
</protein>
<proteinExistence type="inferred from homology"/>
<keyword evidence="7" id="KW-0479">Metal-binding</keyword>
<keyword evidence="8" id="KW-0249">Electron transport</keyword>
<evidence type="ECO:0000256" key="9">
    <source>
        <dbReference type="ARBA" id="ARBA00022989"/>
    </source>
</evidence>
<name>A0ABQ3B8A7_9GAMM</name>
<organism evidence="15 16">
    <name type="scientific">Cellvibrio zantedeschiae</name>
    <dbReference type="NCBI Taxonomy" id="1237077"/>
    <lineage>
        <taxon>Bacteria</taxon>
        <taxon>Pseudomonadati</taxon>
        <taxon>Pseudomonadota</taxon>
        <taxon>Gammaproteobacteria</taxon>
        <taxon>Cellvibrionales</taxon>
        <taxon>Cellvibrionaceae</taxon>
        <taxon>Cellvibrio</taxon>
    </lineage>
</organism>
<dbReference type="InterPro" id="IPR016174">
    <property type="entry name" value="Di-haem_cyt_TM"/>
</dbReference>
<feature type="domain" description="Cytochrome b561 bacterial/Ni-hydrogenase" evidence="14">
    <location>
        <begin position="8"/>
        <end position="181"/>
    </location>
</feature>
<evidence type="ECO:0000256" key="10">
    <source>
        <dbReference type="ARBA" id="ARBA00023004"/>
    </source>
</evidence>
<dbReference type="PANTHER" id="PTHR30529">
    <property type="entry name" value="CYTOCHROME B561"/>
    <property type="match status" value="1"/>
</dbReference>
<sequence>MVETAKLSRITIALHWLVAIGFVSLCVMGIYIVKAEAWTWYWTHKSLGVILFMIIVARAWWRLVQGWPAPINTYDKVEQKISKFVHWGLLAGTMFIPISGMIHSSASGHGFGIFAWHIVADNPALDPKDGVIAYSSFWASFGQLTHKWVAYCLLCMIVLHVAGALKHHVVYKDKTLLRMLGK</sequence>
<evidence type="ECO:0000256" key="8">
    <source>
        <dbReference type="ARBA" id="ARBA00022982"/>
    </source>
</evidence>
<keyword evidence="3" id="KW-0813">Transport</keyword>
<comment type="caution">
    <text evidence="15">The sequence shown here is derived from an EMBL/GenBank/DDBJ whole genome shotgun (WGS) entry which is preliminary data.</text>
</comment>
<gene>
    <name evidence="15" type="ORF">GCM10011613_25900</name>
</gene>
<keyword evidence="5" id="KW-0349">Heme</keyword>
<dbReference type="InterPro" id="IPR052168">
    <property type="entry name" value="Cytochrome_b561_oxidase"/>
</dbReference>
<evidence type="ECO:0000259" key="14">
    <source>
        <dbReference type="Pfam" id="PF01292"/>
    </source>
</evidence>
<evidence type="ECO:0000256" key="3">
    <source>
        <dbReference type="ARBA" id="ARBA00022448"/>
    </source>
</evidence>
<keyword evidence="10" id="KW-0408">Iron</keyword>
<dbReference type="PANTHER" id="PTHR30529:SF7">
    <property type="entry name" value="CYTOCHROME B561 BACTERIAL_NI-HYDROGENASE DOMAIN-CONTAINING PROTEIN"/>
    <property type="match status" value="1"/>
</dbReference>
<keyword evidence="4" id="KW-1003">Cell membrane</keyword>
<dbReference type="InterPro" id="IPR011577">
    <property type="entry name" value="Cyt_b561_bac/Ni-Hgenase"/>
</dbReference>
<keyword evidence="9 13" id="KW-1133">Transmembrane helix</keyword>
<feature type="transmembrane region" description="Helical" evidence="13">
    <location>
        <begin position="84"/>
        <end position="102"/>
    </location>
</feature>
<reference evidence="16" key="1">
    <citation type="journal article" date="2019" name="Int. J. Syst. Evol. Microbiol.">
        <title>The Global Catalogue of Microorganisms (GCM) 10K type strain sequencing project: providing services to taxonomists for standard genome sequencing and annotation.</title>
        <authorList>
            <consortium name="The Broad Institute Genomics Platform"/>
            <consortium name="The Broad Institute Genome Sequencing Center for Infectious Disease"/>
            <person name="Wu L."/>
            <person name="Ma J."/>
        </authorList>
    </citation>
    <scope>NUCLEOTIDE SEQUENCE [LARGE SCALE GENOMIC DNA]</scope>
    <source>
        <strain evidence="16">KCTC 32239</strain>
    </source>
</reference>
<dbReference type="SUPFAM" id="SSF81342">
    <property type="entry name" value="Transmembrane di-heme cytochromes"/>
    <property type="match status" value="1"/>
</dbReference>
<comment type="subcellular location">
    <subcellularLocation>
        <location evidence="2">Cell membrane</location>
        <topology evidence="2">Multi-pass membrane protein</topology>
    </subcellularLocation>
</comment>
<comment type="similarity">
    <text evidence="12">Belongs to the cytochrome b561 family.</text>
</comment>
<evidence type="ECO:0000256" key="2">
    <source>
        <dbReference type="ARBA" id="ARBA00004651"/>
    </source>
</evidence>
<feature type="transmembrane region" description="Helical" evidence="13">
    <location>
        <begin position="148"/>
        <end position="165"/>
    </location>
</feature>
<evidence type="ECO:0000256" key="13">
    <source>
        <dbReference type="SAM" id="Phobius"/>
    </source>
</evidence>
<evidence type="ECO:0000313" key="16">
    <source>
        <dbReference type="Proteomes" id="UP000619761"/>
    </source>
</evidence>
<keyword evidence="6 13" id="KW-0812">Transmembrane</keyword>
<feature type="transmembrane region" description="Helical" evidence="13">
    <location>
        <begin position="45"/>
        <end position="63"/>
    </location>
</feature>
<keyword evidence="11 13" id="KW-0472">Membrane</keyword>
<evidence type="ECO:0000256" key="6">
    <source>
        <dbReference type="ARBA" id="ARBA00022692"/>
    </source>
</evidence>
<evidence type="ECO:0000256" key="5">
    <source>
        <dbReference type="ARBA" id="ARBA00022617"/>
    </source>
</evidence>
<evidence type="ECO:0000256" key="12">
    <source>
        <dbReference type="ARBA" id="ARBA00037975"/>
    </source>
</evidence>
<dbReference type="RefSeq" id="WP_189419240.1">
    <property type="nucleotide sequence ID" value="NZ_BMYZ01000002.1"/>
</dbReference>
<evidence type="ECO:0000256" key="4">
    <source>
        <dbReference type="ARBA" id="ARBA00022475"/>
    </source>
</evidence>
<dbReference type="Proteomes" id="UP000619761">
    <property type="component" value="Unassembled WGS sequence"/>
</dbReference>
<keyword evidence="16" id="KW-1185">Reference proteome</keyword>